<feature type="compositionally biased region" description="Basic and acidic residues" evidence="1">
    <location>
        <begin position="169"/>
        <end position="188"/>
    </location>
</feature>
<feature type="compositionally biased region" description="Low complexity" evidence="1">
    <location>
        <begin position="86"/>
        <end position="100"/>
    </location>
</feature>
<feature type="compositionally biased region" description="Polar residues" evidence="1">
    <location>
        <begin position="156"/>
        <end position="168"/>
    </location>
</feature>
<evidence type="ECO:0008006" key="4">
    <source>
        <dbReference type="Google" id="ProtNLM"/>
    </source>
</evidence>
<evidence type="ECO:0000313" key="3">
    <source>
        <dbReference type="Proteomes" id="UP000009183"/>
    </source>
</evidence>
<name>F6HDI3_VITVI</name>
<feature type="region of interest" description="Disordered" evidence="1">
    <location>
        <begin position="75"/>
        <end position="100"/>
    </location>
</feature>
<reference evidence="3" key="1">
    <citation type="journal article" date="2007" name="Nature">
        <title>The grapevine genome sequence suggests ancestral hexaploidization in major angiosperm phyla.</title>
        <authorList>
            <consortium name="The French-Italian Public Consortium for Grapevine Genome Characterization."/>
            <person name="Jaillon O."/>
            <person name="Aury J.-M."/>
            <person name="Noel B."/>
            <person name="Policriti A."/>
            <person name="Clepet C."/>
            <person name="Casagrande A."/>
            <person name="Choisne N."/>
            <person name="Aubourg S."/>
            <person name="Vitulo N."/>
            <person name="Jubin C."/>
            <person name="Vezzi A."/>
            <person name="Legeai F."/>
            <person name="Hugueney P."/>
            <person name="Dasilva C."/>
            <person name="Horner D."/>
            <person name="Mica E."/>
            <person name="Jublot D."/>
            <person name="Poulain J."/>
            <person name="Bruyere C."/>
            <person name="Billault A."/>
            <person name="Segurens B."/>
            <person name="Gouyvenoux M."/>
            <person name="Ugarte E."/>
            <person name="Cattonaro F."/>
            <person name="Anthouard V."/>
            <person name="Vico V."/>
            <person name="Del Fabbro C."/>
            <person name="Alaux M."/>
            <person name="Di Gaspero G."/>
            <person name="Dumas V."/>
            <person name="Felice N."/>
            <person name="Paillard S."/>
            <person name="Juman I."/>
            <person name="Moroldo M."/>
            <person name="Scalabrin S."/>
            <person name="Canaguier A."/>
            <person name="Le Clainche I."/>
            <person name="Malacrida G."/>
            <person name="Durand E."/>
            <person name="Pesole G."/>
            <person name="Laucou V."/>
            <person name="Chatelet P."/>
            <person name="Merdinoglu D."/>
            <person name="Delledonne M."/>
            <person name="Pezzotti M."/>
            <person name="Lecharny A."/>
            <person name="Scarpelli C."/>
            <person name="Artiguenave F."/>
            <person name="Pe M.E."/>
            <person name="Valle G."/>
            <person name="Morgante M."/>
            <person name="Caboche M."/>
            <person name="Adam-Blondon A.-F."/>
            <person name="Weissenbach J."/>
            <person name="Quetier F."/>
            <person name="Wincker P."/>
        </authorList>
    </citation>
    <scope>NUCLEOTIDE SEQUENCE [LARGE SCALE GENOMIC DNA]</scope>
    <source>
        <strain evidence="3">cv. Pinot noir / PN40024</strain>
    </source>
</reference>
<evidence type="ECO:0000313" key="2">
    <source>
        <dbReference type="EMBL" id="CCB50354.1"/>
    </source>
</evidence>
<feature type="region of interest" description="Disordered" evidence="1">
    <location>
        <begin position="635"/>
        <end position="658"/>
    </location>
</feature>
<proteinExistence type="predicted"/>
<feature type="compositionally biased region" description="Low complexity" evidence="1">
    <location>
        <begin position="494"/>
        <end position="504"/>
    </location>
</feature>
<dbReference type="STRING" id="29760.F6HDI3"/>
<dbReference type="Proteomes" id="UP000009183">
    <property type="component" value="Chromosome 5"/>
</dbReference>
<feature type="region of interest" description="Disordered" evidence="1">
    <location>
        <begin position="122"/>
        <end position="233"/>
    </location>
</feature>
<feature type="compositionally biased region" description="Polar residues" evidence="1">
    <location>
        <begin position="554"/>
        <end position="568"/>
    </location>
</feature>
<accession>F6HDI3</accession>
<organism evidence="2 3">
    <name type="scientific">Vitis vinifera</name>
    <name type="common">Grape</name>
    <dbReference type="NCBI Taxonomy" id="29760"/>
    <lineage>
        <taxon>Eukaryota</taxon>
        <taxon>Viridiplantae</taxon>
        <taxon>Streptophyta</taxon>
        <taxon>Embryophyta</taxon>
        <taxon>Tracheophyta</taxon>
        <taxon>Spermatophyta</taxon>
        <taxon>Magnoliopsida</taxon>
        <taxon>eudicotyledons</taxon>
        <taxon>Gunneridae</taxon>
        <taxon>Pentapetalae</taxon>
        <taxon>rosids</taxon>
        <taxon>Vitales</taxon>
        <taxon>Vitaceae</taxon>
        <taxon>Viteae</taxon>
        <taxon>Vitis</taxon>
    </lineage>
</organism>
<feature type="compositionally biased region" description="Low complexity" evidence="1">
    <location>
        <begin position="469"/>
        <end position="480"/>
    </location>
</feature>
<dbReference type="ExpressionAtlas" id="F6HDI3">
    <property type="expression patterns" value="baseline and differential"/>
</dbReference>
<dbReference type="PaxDb" id="29760-VIT_05s0020g02000.t01"/>
<dbReference type="eggNOG" id="KOG0386">
    <property type="taxonomic scope" value="Eukaryota"/>
</dbReference>
<sequence length="801" mass="87445">MASQQNVELEAAKFLHKLIQDSTDEPAKLATKLYVILQHMKSSGKEHSMPYQVISRAMETVINQHGLDIEALKSSRLPSSGGTHVGDSSAARLAGSSSAAGVAKDTQAGLAENEMAKIDAFASSRPPVGPSSAGHDIYQGSVSHKSGGKSFDHESPSSLDTRSANSQSQERRDSANWEKQVNQKDSKKSNAKRKRTDPSPAMEPHVDNPNHPDTRNSVVNPRKGKLMNKVESPGSFSVKSGAAAKIHGGMPSSYPVVEPGFSSSMQFSGSSYDNHALVAKMHKERNMEAFSAMNSSLLEASSGKNAVDAEQWKHGLMRSAVIGAPEKTIEAQMLSGNHGEEESKTLSIGKVLDHEGGTSNTSGNANKMAQGGGANMVTEMSMLRSATFRDAGKSPIPQALPFSGMPFKEQHLKQLRAQCLVFLAIRNNLMPKKLHLEIALGNIYPKEGGITDGPRKELIDHKGKDYSLNEPSNVPEVPVPFGRLSNVRDTERIPPGSSSSGSLLETDSMSKAGENTKIMEDNLTGIAEERRHILAMRRKPEADMHTQEVAESQAFPSTASQPDSSSIMGLTASPHEDNLESSHLQVGRANQASSLMGINRQIQPELINWTGIGNHNDASRGQLPVSAIQHEPLLERKDNTPSQSQSFGDTSVQGNQHSENHLSPFLLRDHWKPVSGMDNDHHKIFQTKEANLLIKHVSRDDSKVTEIQTRCISDGCKAVAIDDTTKNGYPYKMVEKSAEQGDEDRPMLVNLPPSPKCTTSEKWIMDQQKRRLHVEQNWLLKEQKTEKKIAACFEKLKTKLD</sequence>
<feature type="region of interest" description="Disordered" evidence="1">
    <location>
        <begin position="540"/>
        <end position="575"/>
    </location>
</feature>
<dbReference type="HOGENOM" id="CLU_351408_0_0_1"/>
<gene>
    <name evidence="2" type="ordered locus">VIT_05s0020g02000</name>
</gene>
<evidence type="ECO:0000256" key="1">
    <source>
        <dbReference type="SAM" id="MobiDB-lite"/>
    </source>
</evidence>
<feature type="compositionally biased region" description="Polar residues" evidence="1">
    <location>
        <begin position="640"/>
        <end position="657"/>
    </location>
</feature>
<feature type="region of interest" description="Disordered" evidence="1">
    <location>
        <begin position="463"/>
        <end position="514"/>
    </location>
</feature>
<feature type="compositionally biased region" description="Basic and acidic residues" evidence="1">
    <location>
        <begin position="204"/>
        <end position="214"/>
    </location>
</feature>
<keyword evidence="3" id="KW-1185">Reference proteome</keyword>
<dbReference type="EMBL" id="FN595749">
    <property type="protein sequence ID" value="CCB50354.1"/>
    <property type="molecule type" value="Genomic_DNA"/>
</dbReference>
<protein>
    <recommendedName>
        <fullName evidence="4">Chromatin structure-remodeling complex protein SYD</fullName>
    </recommendedName>
</protein>
<dbReference type="AlphaFoldDB" id="F6HDI3"/>
<dbReference type="OrthoDB" id="5857104at2759"/>
<dbReference type="InParanoid" id="F6HDI3"/>